<dbReference type="EMBL" id="JARKIE010000641">
    <property type="protein sequence ID" value="KAJ7622885.1"/>
    <property type="molecule type" value="Genomic_DNA"/>
</dbReference>
<protein>
    <submittedName>
        <fullName evidence="3">Barwin-like endoglucanase</fullName>
    </submittedName>
</protein>
<dbReference type="PANTHER" id="PTHR31836:SF28">
    <property type="entry name" value="SRCR DOMAIN-CONTAINING PROTEIN-RELATED"/>
    <property type="match status" value="1"/>
</dbReference>
<evidence type="ECO:0000256" key="1">
    <source>
        <dbReference type="ARBA" id="ARBA00022729"/>
    </source>
</evidence>
<dbReference type="Gene3D" id="2.40.40.10">
    <property type="entry name" value="RlpA-like domain"/>
    <property type="match status" value="1"/>
</dbReference>
<dbReference type="Proteomes" id="UP001221757">
    <property type="component" value="Unassembled WGS sequence"/>
</dbReference>
<evidence type="ECO:0000313" key="3">
    <source>
        <dbReference type="EMBL" id="KAJ7622885.1"/>
    </source>
</evidence>
<proteinExistence type="predicted"/>
<dbReference type="InterPro" id="IPR051477">
    <property type="entry name" value="Expansin_CellWall"/>
</dbReference>
<dbReference type="CDD" id="cd22191">
    <property type="entry name" value="DPBB_RlpA_EXP_N-like"/>
    <property type="match status" value="1"/>
</dbReference>
<keyword evidence="4" id="KW-1185">Reference proteome</keyword>
<accession>A0AAD7BJM8</accession>
<sequence length="147" mass="15259">MPSHPILFGLAFMLISMTAFQSSPITAYGGPVELSVRPGSTTHSGDGTFYAPGLGACGKTNTANQLIVAVGHGIFDSYPGATANPNKNPICGKTLKATFGGKSVTVTVEDRCAGCPGAADLDFTEAGFKKLANLDIGRIHGVKWEWV</sequence>
<evidence type="ECO:0000313" key="4">
    <source>
        <dbReference type="Proteomes" id="UP001221757"/>
    </source>
</evidence>
<feature type="chain" id="PRO_5042083170" evidence="2">
    <location>
        <begin position="20"/>
        <end position="147"/>
    </location>
</feature>
<dbReference type="AlphaFoldDB" id="A0AAD7BJM8"/>
<gene>
    <name evidence="3" type="ORF">B0H17DRAFT_1219145</name>
</gene>
<dbReference type="SUPFAM" id="SSF50685">
    <property type="entry name" value="Barwin-like endoglucanases"/>
    <property type="match status" value="1"/>
</dbReference>
<evidence type="ECO:0000256" key="2">
    <source>
        <dbReference type="SAM" id="SignalP"/>
    </source>
</evidence>
<comment type="caution">
    <text evidence="3">The sequence shown here is derived from an EMBL/GenBank/DDBJ whole genome shotgun (WGS) entry which is preliminary data.</text>
</comment>
<keyword evidence="1 2" id="KW-0732">Signal</keyword>
<feature type="signal peptide" evidence="2">
    <location>
        <begin position="1"/>
        <end position="19"/>
    </location>
</feature>
<dbReference type="PANTHER" id="PTHR31836">
    <property type="match status" value="1"/>
</dbReference>
<reference evidence="3" key="1">
    <citation type="submission" date="2023-03" db="EMBL/GenBank/DDBJ databases">
        <title>Massive genome expansion in bonnet fungi (Mycena s.s.) driven by repeated elements and novel gene families across ecological guilds.</title>
        <authorList>
            <consortium name="Lawrence Berkeley National Laboratory"/>
            <person name="Harder C.B."/>
            <person name="Miyauchi S."/>
            <person name="Viragh M."/>
            <person name="Kuo A."/>
            <person name="Thoen E."/>
            <person name="Andreopoulos B."/>
            <person name="Lu D."/>
            <person name="Skrede I."/>
            <person name="Drula E."/>
            <person name="Henrissat B."/>
            <person name="Morin E."/>
            <person name="Kohler A."/>
            <person name="Barry K."/>
            <person name="LaButti K."/>
            <person name="Morin E."/>
            <person name="Salamov A."/>
            <person name="Lipzen A."/>
            <person name="Mereny Z."/>
            <person name="Hegedus B."/>
            <person name="Baldrian P."/>
            <person name="Stursova M."/>
            <person name="Weitz H."/>
            <person name="Taylor A."/>
            <person name="Grigoriev I.V."/>
            <person name="Nagy L.G."/>
            <person name="Martin F."/>
            <person name="Kauserud H."/>
        </authorList>
    </citation>
    <scope>NUCLEOTIDE SEQUENCE</scope>
    <source>
        <strain evidence="3">CBHHK067</strain>
    </source>
</reference>
<organism evidence="3 4">
    <name type="scientific">Mycena rosella</name>
    <name type="common">Pink bonnet</name>
    <name type="synonym">Agaricus rosellus</name>
    <dbReference type="NCBI Taxonomy" id="1033263"/>
    <lineage>
        <taxon>Eukaryota</taxon>
        <taxon>Fungi</taxon>
        <taxon>Dikarya</taxon>
        <taxon>Basidiomycota</taxon>
        <taxon>Agaricomycotina</taxon>
        <taxon>Agaricomycetes</taxon>
        <taxon>Agaricomycetidae</taxon>
        <taxon>Agaricales</taxon>
        <taxon>Marasmiineae</taxon>
        <taxon>Mycenaceae</taxon>
        <taxon>Mycena</taxon>
    </lineage>
</organism>
<dbReference type="InterPro" id="IPR036908">
    <property type="entry name" value="RlpA-like_sf"/>
</dbReference>
<name>A0AAD7BJM8_MYCRO</name>